<name>A0A3M7BBH6_HORWE</name>
<dbReference type="EMBL" id="QWIM01000256">
    <property type="protein sequence ID" value="RMY37119.1"/>
    <property type="molecule type" value="Genomic_DNA"/>
</dbReference>
<protein>
    <recommendedName>
        <fullName evidence="8">Transcription factor domain-containing protein</fullName>
    </recommendedName>
</protein>
<evidence type="ECO:0000313" key="6">
    <source>
        <dbReference type="Proteomes" id="UP000281245"/>
    </source>
</evidence>
<dbReference type="Proteomes" id="UP000276864">
    <property type="component" value="Unassembled WGS sequence"/>
</dbReference>
<dbReference type="Proteomes" id="UP000281245">
    <property type="component" value="Unassembled WGS sequence"/>
</dbReference>
<evidence type="ECO:0000313" key="2">
    <source>
        <dbReference type="EMBL" id="RMX79765.1"/>
    </source>
</evidence>
<dbReference type="EMBL" id="QWIJ01000676">
    <property type="protein sequence ID" value="RMX79765.1"/>
    <property type="molecule type" value="Genomic_DNA"/>
</dbReference>
<dbReference type="Proteomes" id="UP000282582">
    <property type="component" value="Unassembled WGS sequence"/>
</dbReference>
<dbReference type="EMBL" id="QWIK01000592">
    <property type="protein sequence ID" value="RMY03765.1"/>
    <property type="molecule type" value="Genomic_DNA"/>
</dbReference>
<evidence type="ECO:0000313" key="4">
    <source>
        <dbReference type="EMBL" id="RMY37119.1"/>
    </source>
</evidence>
<dbReference type="PANTHER" id="PTHR37540">
    <property type="entry name" value="TRANSCRIPTION FACTOR (ACR-2), PUTATIVE-RELATED-RELATED"/>
    <property type="match status" value="1"/>
</dbReference>
<organism evidence="4 5">
    <name type="scientific">Hortaea werneckii</name>
    <name type="common">Black yeast</name>
    <name type="synonym">Cladosporium werneckii</name>
    <dbReference type="NCBI Taxonomy" id="91943"/>
    <lineage>
        <taxon>Eukaryota</taxon>
        <taxon>Fungi</taxon>
        <taxon>Dikarya</taxon>
        <taxon>Ascomycota</taxon>
        <taxon>Pezizomycotina</taxon>
        <taxon>Dothideomycetes</taxon>
        <taxon>Dothideomycetidae</taxon>
        <taxon>Mycosphaerellales</taxon>
        <taxon>Teratosphaeriaceae</taxon>
        <taxon>Hortaea</taxon>
    </lineage>
</organism>
<gene>
    <name evidence="4" type="ORF">D0866_03475</name>
    <name evidence="3" type="ORF">D0868_07299</name>
    <name evidence="2" type="ORF">D0869_08068</name>
</gene>
<dbReference type="AlphaFoldDB" id="A0A3M7BBH6"/>
<feature type="compositionally biased region" description="Basic and acidic residues" evidence="1">
    <location>
        <begin position="35"/>
        <end position="54"/>
    </location>
</feature>
<accession>A0A3M7BBH6</accession>
<evidence type="ECO:0008006" key="8">
    <source>
        <dbReference type="Google" id="ProtNLM"/>
    </source>
</evidence>
<evidence type="ECO:0000313" key="3">
    <source>
        <dbReference type="EMBL" id="RMY03765.1"/>
    </source>
</evidence>
<evidence type="ECO:0000313" key="5">
    <source>
        <dbReference type="Proteomes" id="UP000276864"/>
    </source>
</evidence>
<proteinExistence type="predicted"/>
<feature type="region of interest" description="Disordered" evidence="1">
    <location>
        <begin position="20"/>
        <end position="81"/>
    </location>
</feature>
<dbReference type="VEuPathDB" id="FungiDB:BTJ68_15549"/>
<dbReference type="OrthoDB" id="3469466at2759"/>
<reference evidence="5 6" key="1">
    <citation type="journal article" date="2018" name="BMC Genomics">
        <title>Genomic evidence for intraspecific hybridization in a clonal and extremely halotolerant yeast.</title>
        <authorList>
            <person name="Gostincar C."/>
            <person name="Stajich J.E."/>
            <person name="Zupancic J."/>
            <person name="Zalar P."/>
            <person name="Gunde-Cimerman N."/>
        </authorList>
    </citation>
    <scope>NUCLEOTIDE SEQUENCE [LARGE SCALE GENOMIC DNA]</scope>
    <source>
        <strain evidence="4 5">EXF-6651</strain>
        <strain evidence="3 7">EXF-6654</strain>
        <strain evidence="2 6">EXF-6656</strain>
    </source>
</reference>
<dbReference type="PANTHER" id="PTHR37540:SF10">
    <property type="entry name" value="SIGMA-70 REGION 2 FAMILY PROTEIN"/>
    <property type="match status" value="1"/>
</dbReference>
<evidence type="ECO:0000256" key="1">
    <source>
        <dbReference type="SAM" id="MobiDB-lite"/>
    </source>
</evidence>
<comment type="caution">
    <text evidence="4">The sequence shown here is derived from an EMBL/GenBank/DDBJ whole genome shotgun (WGS) entry which is preliminary data.</text>
</comment>
<evidence type="ECO:0000313" key="7">
    <source>
        <dbReference type="Proteomes" id="UP000282582"/>
    </source>
</evidence>
<sequence length="515" mass="57789">MAHYTPAVAVGATRREVDSMQKQVPLIRPSMSLTEDERSSREARPREQHHDPNRRLTHTSGRQIRPHARKKTSVTPKTETARLPLARTVSPIFGGLATKSFSHGSSNLPAYVADYTMNTILRHTLVHPAASSSAWMEAYCQHPLSFHTFNFACAVHADLARNQIVRTRSRDVLLHKTIAIRLLNQMLATKSKDIEVILVSVLLLAVNELDERSVRGLAAADFPAMHFQPHMPLCKWISVYGRMEGEPAHGAAMGLLVQQLGGLSKITMPGLADVVAFAELMWASPRLIRPQFTCFWDMDPSILRHHRVQSSEPGMPSSGRGFFTRIPGGLPSHALTVMIRLATIDRYMAACRSHRLQPDEQESLIATRNAVQHALLSLPAWDALTKEEQMSGNKRAYDCCFQTATLYSNAVIMGFPPHLGWHLNFIHNLRSIMGPDPVKEWNDNMLDLLIWGLSVGALASFRTPERGFFEDCLKSVLKLRRITSWPQVQSILEEFLWSDVACRHGAAVLWVSIRE</sequence>